<feature type="compositionally biased region" description="Polar residues" evidence="1">
    <location>
        <begin position="90"/>
        <end position="103"/>
    </location>
</feature>
<organism evidence="3 4">
    <name type="scientific">Aspergillus bombycis</name>
    <dbReference type="NCBI Taxonomy" id="109264"/>
    <lineage>
        <taxon>Eukaryota</taxon>
        <taxon>Fungi</taxon>
        <taxon>Dikarya</taxon>
        <taxon>Ascomycota</taxon>
        <taxon>Pezizomycotina</taxon>
        <taxon>Eurotiomycetes</taxon>
        <taxon>Eurotiomycetidae</taxon>
        <taxon>Eurotiales</taxon>
        <taxon>Aspergillaceae</taxon>
        <taxon>Aspergillus</taxon>
    </lineage>
</organism>
<accession>A0A1F7ZKN2</accession>
<evidence type="ECO:0000313" key="3">
    <source>
        <dbReference type="EMBL" id="OGM39595.1"/>
    </source>
</evidence>
<evidence type="ECO:0000313" key="4">
    <source>
        <dbReference type="Proteomes" id="UP000179179"/>
    </source>
</evidence>
<evidence type="ECO:0000256" key="1">
    <source>
        <dbReference type="SAM" id="MobiDB-lite"/>
    </source>
</evidence>
<dbReference type="Pfam" id="PF00069">
    <property type="entry name" value="Pkinase"/>
    <property type="match status" value="1"/>
</dbReference>
<gene>
    <name evidence="3" type="ORF">ABOM_011950</name>
</gene>
<dbReference type="STRING" id="109264.A0A1F7ZKN2"/>
<evidence type="ECO:0000259" key="2">
    <source>
        <dbReference type="PROSITE" id="PS50011"/>
    </source>
</evidence>
<dbReference type="Proteomes" id="UP000179179">
    <property type="component" value="Unassembled WGS sequence"/>
</dbReference>
<feature type="non-terminal residue" evidence="3">
    <location>
        <position position="1"/>
    </location>
</feature>
<proteinExistence type="predicted"/>
<keyword evidence="4" id="KW-1185">Reference proteome</keyword>
<dbReference type="GeneID" id="34455340"/>
<dbReference type="GO" id="GO:0004672">
    <property type="term" value="F:protein kinase activity"/>
    <property type="evidence" value="ECO:0007669"/>
    <property type="project" value="InterPro"/>
</dbReference>
<feature type="region of interest" description="Disordered" evidence="1">
    <location>
        <begin position="46"/>
        <end position="77"/>
    </location>
</feature>
<dbReference type="PROSITE" id="PS50011">
    <property type="entry name" value="PROTEIN_KINASE_DOM"/>
    <property type="match status" value="1"/>
</dbReference>
<comment type="caution">
    <text evidence="3">The sequence shown here is derived from an EMBL/GenBank/DDBJ whole genome shotgun (WGS) entry which is preliminary data.</text>
</comment>
<dbReference type="SUPFAM" id="SSF56112">
    <property type="entry name" value="Protein kinase-like (PK-like)"/>
    <property type="match status" value="1"/>
</dbReference>
<reference evidence="3 4" key="1">
    <citation type="journal article" date="2016" name="Genome Biol. Evol.">
        <title>Draft genome sequence of an aflatoxigenic Aspergillus species, A. bombycis.</title>
        <authorList>
            <person name="Moore G.G."/>
            <person name="Mack B.M."/>
            <person name="Beltz S.B."/>
            <person name="Gilbert M.K."/>
        </authorList>
    </citation>
    <scope>NUCLEOTIDE SEQUENCE [LARGE SCALE GENOMIC DNA]</scope>
    <source>
        <strain evidence="4">NRRL 26010</strain>
    </source>
</reference>
<dbReference type="EMBL" id="LYCR01000191">
    <property type="protein sequence ID" value="OGM39595.1"/>
    <property type="molecule type" value="Genomic_DNA"/>
</dbReference>
<dbReference type="InterPro" id="IPR000719">
    <property type="entry name" value="Prot_kinase_dom"/>
</dbReference>
<protein>
    <recommendedName>
        <fullName evidence="2">Protein kinase domain-containing protein</fullName>
    </recommendedName>
</protein>
<name>A0A1F7ZKN2_9EURO</name>
<feature type="region of interest" description="Disordered" evidence="1">
    <location>
        <begin position="89"/>
        <end position="108"/>
    </location>
</feature>
<dbReference type="InterPro" id="IPR011009">
    <property type="entry name" value="Kinase-like_dom_sf"/>
</dbReference>
<dbReference type="OrthoDB" id="4062651at2759"/>
<sequence length="349" mass="38839">RPPSETDPGTFIILFSYKNLSLWLKASHTMGDRPLTQLYAESFQAKRPMPKSVSAQESQGQVNHKPTKGTKQGEKQENSKNILLGYAQDVPQSSSQREGQAAQSPVIRRESPWGTLNDLFTCDLAGPVSIAVHEEDPSKVIAVRAFSKKKADIWLQVLRQTHHPNVISANDIFKDHGMTYFTVDDLPLTLEHLVACDIFPSELQLASILAQVLNGVSHLLENGFEHQSLTCSNILLGQDGTIQIGALEHCIEHEPQQSQTQILRSLANITMFLMQKYLKPDGVIGIDGTRWQSDSLEFLSATASVATIQDLRKHSLLTKHRWSAGTLVGLARLCLITTRTFITKPWIQN</sequence>
<feature type="compositionally biased region" description="Polar residues" evidence="1">
    <location>
        <begin position="53"/>
        <end position="64"/>
    </location>
</feature>
<dbReference type="Gene3D" id="1.10.510.10">
    <property type="entry name" value="Transferase(Phosphotransferase) domain 1"/>
    <property type="match status" value="1"/>
</dbReference>
<feature type="domain" description="Protein kinase" evidence="2">
    <location>
        <begin position="92"/>
        <end position="349"/>
    </location>
</feature>
<dbReference type="RefSeq" id="XP_022383312.1">
    <property type="nucleotide sequence ID" value="XM_022539078.1"/>
</dbReference>
<dbReference type="AlphaFoldDB" id="A0A1F7ZKN2"/>
<dbReference type="GO" id="GO:0005524">
    <property type="term" value="F:ATP binding"/>
    <property type="evidence" value="ECO:0007669"/>
    <property type="project" value="InterPro"/>
</dbReference>